<dbReference type="GO" id="GO:0016020">
    <property type="term" value="C:membrane"/>
    <property type="evidence" value="ECO:0007669"/>
    <property type="project" value="UniProtKB-SubCell"/>
</dbReference>
<evidence type="ECO:0000256" key="4">
    <source>
        <dbReference type="ARBA" id="ARBA00023136"/>
    </source>
</evidence>
<accession>A0A9P4GWY4</accession>
<dbReference type="Pfam" id="PF20684">
    <property type="entry name" value="Fung_rhodopsin"/>
    <property type="match status" value="1"/>
</dbReference>
<organism evidence="8 9">
    <name type="scientific">Setomelanomma holmii</name>
    <dbReference type="NCBI Taxonomy" id="210430"/>
    <lineage>
        <taxon>Eukaryota</taxon>
        <taxon>Fungi</taxon>
        <taxon>Dikarya</taxon>
        <taxon>Ascomycota</taxon>
        <taxon>Pezizomycotina</taxon>
        <taxon>Dothideomycetes</taxon>
        <taxon>Pleosporomycetidae</taxon>
        <taxon>Pleosporales</taxon>
        <taxon>Pleosporineae</taxon>
        <taxon>Phaeosphaeriaceae</taxon>
        <taxon>Setomelanomma</taxon>
    </lineage>
</organism>
<keyword evidence="4 6" id="KW-0472">Membrane</keyword>
<feature type="transmembrane region" description="Helical" evidence="6">
    <location>
        <begin position="92"/>
        <end position="115"/>
    </location>
</feature>
<dbReference type="InterPro" id="IPR049326">
    <property type="entry name" value="Rhodopsin_dom_fungi"/>
</dbReference>
<dbReference type="Proteomes" id="UP000799777">
    <property type="component" value="Unassembled WGS sequence"/>
</dbReference>
<evidence type="ECO:0000256" key="5">
    <source>
        <dbReference type="ARBA" id="ARBA00038359"/>
    </source>
</evidence>
<keyword evidence="2 6" id="KW-0812">Transmembrane</keyword>
<dbReference type="EMBL" id="ML978344">
    <property type="protein sequence ID" value="KAF2023502.1"/>
    <property type="molecule type" value="Genomic_DNA"/>
</dbReference>
<comment type="caution">
    <text evidence="8">The sequence shown here is derived from an EMBL/GenBank/DDBJ whole genome shotgun (WGS) entry which is preliminary data.</text>
</comment>
<feature type="transmembrane region" description="Helical" evidence="6">
    <location>
        <begin position="12"/>
        <end position="30"/>
    </location>
</feature>
<feature type="transmembrane region" description="Helical" evidence="6">
    <location>
        <begin position="42"/>
        <end position="59"/>
    </location>
</feature>
<feature type="transmembrane region" description="Helical" evidence="6">
    <location>
        <begin position="127"/>
        <end position="150"/>
    </location>
</feature>
<protein>
    <recommendedName>
        <fullName evidence="7">Rhodopsin domain-containing protein</fullName>
    </recommendedName>
</protein>
<feature type="transmembrane region" description="Helical" evidence="6">
    <location>
        <begin position="243"/>
        <end position="263"/>
    </location>
</feature>
<comment type="subcellular location">
    <subcellularLocation>
        <location evidence="1">Membrane</location>
        <topology evidence="1">Multi-pass membrane protein</topology>
    </subcellularLocation>
</comment>
<dbReference type="OrthoDB" id="444631at2759"/>
<evidence type="ECO:0000256" key="6">
    <source>
        <dbReference type="SAM" id="Phobius"/>
    </source>
</evidence>
<evidence type="ECO:0000256" key="1">
    <source>
        <dbReference type="ARBA" id="ARBA00004141"/>
    </source>
</evidence>
<comment type="similarity">
    <text evidence="5">Belongs to the SAT4 family.</text>
</comment>
<sequence length="323" mass="36242">STGLNETVFRCTAIGLLVVTTIVVLVRAVLRIDKRWLQWDELWLAVGYVLFLIVTGTYINKTKQLFQLLAVGRGQAQPYEGLAHDWLAVQTMYFFTCLGLWLTLWSIKFSLLAFYKRIMIDVPVYITLWRIVLGYCVFTLVLTIILLLTACPTPAGWFKTDGCNAAENVRRSLTSFWGGFASQITDSLQVMLLPIDLIRRLQMPLNRKIQIGSLFALGALVIVASVIRAVQVGSTPPKYQQPSLHWLAFWSIVESAVAIMVGYRPGLYRKARFQCTSAWPNRNGNRELGDKLKGTDTISCTNGIDDVNRDGVGNRGQISSLSR</sequence>
<proteinExistence type="inferred from homology"/>
<name>A0A9P4GWY4_9PLEO</name>
<keyword evidence="3 6" id="KW-1133">Transmembrane helix</keyword>
<evidence type="ECO:0000313" key="8">
    <source>
        <dbReference type="EMBL" id="KAF2023502.1"/>
    </source>
</evidence>
<gene>
    <name evidence="8" type="ORF">EK21DRAFT_80779</name>
</gene>
<dbReference type="PANTHER" id="PTHR33048:SF146">
    <property type="entry name" value="INTEGRAL MEMBRANE PROTEIN"/>
    <property type="match status" value="1"/>
</dbReference>
<feature type="transmembrane region" description="Helical" evidence="6">
    <location>
        <begin position="209"/>
        <end position="231"/>
    </location>
</feature>
<feature type="transmembrane region" description="Helical" evidence="6">
    <location>
        <begin position="176"/>
        <end position="197"/>
    </location>
</feature>
<feature type="non-terminal residue" evidence="8">
    <location>
        <position position="1"/>
    </location>
</feature>
<evidence type="ECO:0000313" key="9">
    <source>
        <dbReference type="Proteomes" id="UP000799777"/>
    </source>
</evidence>
<dbReference type="PANTHER" id="PTHR33048">
    <property type="entry name" value="PTH11-LIKE INTEGRAL MEMBRANE PROTEIN (AFU_ORTHOLOGUE AFUA_5G11245)"/>
    <property type="match status" value="1"/>
</dbReference>
<feature type="domain" description="Rhodopsin" evidence="7">
    <location>
        <begin position="27"/>
        <end position="260"/>
    </location>
</feature>
<evidence type="ECO:0000259" key="7">
    <source>
        <dbReference type="Pfam" id="PF20684"/>
    </source>
</evidence>
<keyword evidence="9" id="KW-1185">Reference proteome</keyword>
<evidence type="ECO:0000256" key="3">
    <source>
        <dbReference type="ARBA" id="ARBA00022989"/>
    </source>
</evidence>
<dbReference type="InterPro" id="IPR052337">
    <property type="entry name" value="SAT4-like"/>
</dbReference>
<evidence type="ECO:0000256" key="2">
    <source>
        <dbReference type="ARBA" id="ARBA00022692"/>
    </source>
</evidence>
<reference evidence="8" key="1">
    <citation type="journal article" date="2020" name="Stud. Mycol.">
        <title>101 Dothideomycetes genomes: a test case for predicting lifestyles and emergence of pathogens.</title>
        <authorList>
            <person name="Haridas S."/>
            <person name="Albert R."/>
            <person name="Binder M."/>
            <person name="Bloem J."/>
            <person name="Labutti K."/>
            <person name="Salamov A."/>
            <person name="Andreopoulos B."/>
            <person name="Baker S."/>
            <person name="Barry K."/>
            <person name="Bills G."/>
            <person name="Bluhm B."/>
            <person name="Cannon C."/>
            <person name="Castanera R."/>
            <person name="Culley D."/>
            <person name="Daum C."/>
            <person name="Ezra D."/>
            <person name="Gonzalez J."/>
            <person name="Henrissat B."/>
            <person name="Kuo A."/>
            <person name="Liang C."/>
            <person name="Lipzen A."/>
            <person name="Lutzoni F."/>
            <person name="Magnuson J."/>
            <person name="Mondo S."/>
            <person name="Nolan M."/>
            <person name="Ohm R."/>
            <person name="Pangilinan J."/>
            <person name="Park H.-J."/>
            <person name="Ramirez L."/>
            <person name="Alfaro M."/>
            <person name="Sun H."/>
            <person name="Tritt A."/>
            <person name="Yoshinaga Y."/>
            <person name="Zwiers L.-H."/>
            <person name="Turgeon B."/>
            <person name="Goodwin S."/>
            <person name="Spatafora J."/>
            <person name="Crous P."/>
            <person name="Grigoriev I."/>
        </authorList>
    </citation>
    <scope>NUCLEOTIDE SEQUENCE</scope>
    <source>
        <strain evidence="8">CBS 110217</strain>
    </source>
</reference>
<dbReference type="AlphaFoldDB" id="A0A9P4GWY4"/>